<protein>
    <submittedName>
        <fullName evidence="9">WASP homolog-associated protein with actin</fullName>
    </submittedName>
</protein>
<dbReference type="GO" id="GO:0034314">
    <property type="term" value="P:Arp2/3 complex-mediated actin nucleation"/>
    <property type="evidence" value="ECO:0007669"/>
    <property type="project" value="TreeGrafter"/>
</dbReference>
<dbReference type="OrthoDB" id="6284683at2759"/>
<dbReference type="EMBL" id="JAFHDT010000012">
    <property type="protein sequence ID" value="KAI7802847.1"/>
    <property type="molecule type" value="Genomic_DNA"/>
</dbReference>
<evidence type="ECO:0000256" key="4">
    <source>
        <dbReference type="ARBA" id="ARBA00023136"/>
    </source>
</evidence>
<dbReference type="InterPro" id="IPR031808">
    <property type="entry name" value="JMY/WHAMM_N"/>
</dbReference>
<keyword evidence="3" id="KW-0175">Coiled coil</keyword>
<feature type="compositionally biased region" description="Pro residues" evidence="7">
    <location>
        <begin position="576"/>
        <end position="612"/>
    </location>
</feature>
<dbReference type="GO" id="GO:0030659">
    <property type="term" value="C:cytoplasmic vesicle membrane"/>
    <property type="evidence" value="ECO:0007669"/>
    <property type="project" value="UniProtKB-SubCell"/>
</dbReference>
<dbReference type="Gene3D" id="6.10.280.150">
    <property type="match status" value="1"/>
</dbReference>
<keyword evidence="5" id="KW-0009">Actin-binding</keyword>
<feature type="region of interest" description="Disordered" evidence="7">
    <location>
        <begin position="571"/>
        <end position="614"/>
    </location>
</feature>
<evidence type="ECO:0000313" key="10">
    <source>
        <dbReference type="Proteomes" id="UP001059041"/>
    </source>
</evidence>
<evidence type="ECO:0000256" key="5">
    <source>
        <dbReference type="ARBA" id="ARBA00023203"/>
    </source>
</evidence>
<dbReference type="Pfam" id="PF02205">
    <property type="entry name" value="WH2"/>
    <property type="match status" value="1"/>
</dbReference>
<evidence type="ECO:0000256" key="1">
    <source>
        <dbReference type="ARBA" id="ARBA00004156"/>
    </source>
</evidence>
<dbReference type="Proteomes" id="UP001059041">
    <property type="component" value="Linkage Group LG12"/>
</dbReference>
<evidence type="ECO:0000256" key="3">
    <source>
        <dbReference type="ARBA" id="ARBA00023054"/>
    </source>
</evidence>
<proteinExistence type="predicted"/>
<name>A0A9W7WIC2_TRIRA</name>
<dbReference type="AlphaFoldDB" id="A0A9W7WIC2"/>
<gene>
    <name evidence="9" type="ORF">IRJ41_020393</name>
</gene>
<evidence type="ECO:0000313" key="9">
    <source>
        <dbReference type="EMBL" id="KAI7802847.1"/>
    </source>
</evidence>
<dbReference type="Pfam" id="PF15920">
    <property type="entry name" value="WHAMM-JMY_N"/>
    <property type="match status" value="1"/>
</dbReference>
<dbReference type="GO" id="GO:0006888">
    <property type="term" value="P:endoplasmic reticulum to Golgi vesicle-mediated transport"/>
    <property type="evidence" value="ECO:0007669"/>
    <property type="project" value="TreeGrafter"/>
</dbReference>
<dbReference type="PANTHER" id="PTHR23330:SF6">
    <property type="entry name" value="WASP HOMOLOG-ASSOCIATED PROTEIN WITH ACTIN, MEMBRANES AND MICROTUBULES"/>
    <property type="match status" value="1"/>
</dbReference>
<evidence type="ECO:0000259" key="8">
    <source>
        <dbReference type="PROSITE" id="PS51082"/>
    </source>
</evidence>
<dbReference type="GO" id="GO:0071933">
    <property type="term" value="F:Arp2/3 complex binding"/>
    <property type="evidence" value="ECO:0007669"/>
    <property type="project" value="TreeGrafter"/>
</dbReference>
<keyword evidence="6" id="KW-0968">Cytoplasmic vesicle</keyword>
<dbReference type="InterPro" id="IPR003124">
    <property type="entry name" value="WH2_dom"/>
</dbReference>
<dbReference type="GO" id="GO:0003779">
    <property type="term" value="F:actin binding"/>
    <property type="evidence" value="ECO:0007669"/>
    <property type="project" value="UniProtKB-KW"/>
</dbReference>
<accession>A0A9W7WIC2</accession>
<dbReference type="PANTHER" id="PTHR23330">
    <property type="entry name" value="P300 TRANSCRIPTIONAL COFACTOR JMY-RELATED"/>
    <property type="match status" value="1"/>
</dbReference>
<dbReference type="Pfam" id="PF15871">
    <property type="entry name" value="JMY"/>
    <property type="match status" value="1"/>
</dbReference>
<evidence type="ECO:0000256" key="7">
    <source>
        <dbReference type="SAM" id="MobiDB-lite"/>
    </source>
</evidence>
<sequence>MNAMSDADSERADSLDGWVAVKTDAFDNSENHKLRFIVEWNEIESKFAVTCHDRTQQRRGDASGSCAGLFSSELLGHVHAHLCAVRDELASLFPDLTRFREPNLWELLFFSAPRSDVDASCRLLERYFSFAVDACGRGIVLDALFSVSEKDEQEYYENLHEFKRKAMRDEITRAEDALRAVVDSRSSADGLMQLMKIYDEEDELYTQFVSVSTHFHQNLLQPFRDMRELATLYTTEIQKCLQYEELGPKRVRELEAEMNEWRQRGQAAVHSIQDITADYFKNTSNALTGMVKQMEEDQKRFGQASWTMATPRQEKLKLLLAKETLQHMRAREMCIKRKRLHIRDKIRGVMKSAGAVSALELQYYETQLELYDCRFEILRNEELLLLTQIHTTRRQIRELQEQVVYYDTCQDPEELLDVQVDVSSAHTHLQQRLKQLENKRGTISSRRAYLRNQRDVCVQAHKLQQCSVLQKSQQHHQHHAAQLKREKRREEEHQMKEWVEVEREKTLNRLRSFRTRHQGKCVLKAAQSRPMSHDDDDDSSQPLSIISLGPQNSDPCRKARALKPSDIPVEILVPDQTPPPQVPPTSQEPPPPQAPPPPPAPPLPPPPLPLLPALPISEKLPKRNALEQNTGLMDELLASLQRGQKQLRKVPNHTEHVDVRDSIMSAIRQGVALKKVPPSAGPAPAADSELERSIKAAMLRMKKVTNDSDDEESSDMPSGEWDS</sequence>
<keyword evidence="2" id="KW-0963">Cytoplasm</keyword>
<evidence type="ECO:0000256" key="6">
    <source>
        <dbReference type="ARBA" id="ARBA00023329"/>
    </source>
</evidence>
<feature type="compositionally biased region" description="Polar residues" evidence="7">
    <location>
        <begin position="540"/>
        <end position="554"/>
    </location>
</feature>
<keyword evidence="10" id="KW-1185">Reference proteome</keyword>
<feature type="region of interest" description="Disordered" evidence="7">
    <location>
        <begin position="701"/>
        <end position="723"/>
    </location>
</feature>
<feature type="domain" description="WH2" evidence="8">
    <location>
        <begin position="659"/>
        <end position="676"/>
    </location>
</feature>
<dbReference type="InterPro" id="IPR031738">
    <property type="entry name" value="JMY/WHAMM"/>
</dbReference>
<evidence type="ECO:0000256" key="2">
    <source>
        <dbReference type="ARBA" id="ARBA00022490"/>
    </source>
</evidence>
<reference evidence="9" key="1">
    <citation type="submission" date="2021-02" db="EMBL/GenBank/DDBJ databases">
        <title>Comparative genomics reveals that relaxation of natural selection precedes convergent phenotypic evolution of cavefish.</title>
        <authorList>
            <person name="Peng Z."/>
        </authorList>
    </citation>
    <scope>NUCLEOTIDE SEQUENCE</scope>
    <source>
        <tissue evidence="9">Muscle</tissue>
    </source>
</reference>
<comment type="subcellular location">
    <subcellularLocation>
        <location evidence="1">Cytoplasmic vesicle membrane</location>
    </subcellularLocation>
</comment>
<feature type="region of interest" description="Disordered" evidence="7">
    <location>
        <begin position="521"/>
        <end position="558"/>
    </location>
</feature>
<dbReference type="GO" id="GO:0033116">
    <property type="term" value="C:endoplasmic reticulum-Golgi intermediate compartment membrane"/>
    <property type="evidence" value="ECO:0007669"/>
    <property type="project" value="TreeGrafter"/>
</dbReference>
<organism evidence="9 10">
    <name type="scientific">Triplophysa rosa</name>
    <name type="common">Cave loach</name>
    <dbReference type="NCBI Taxonomy" id="992332"/>
    <lineage>
        <taxon>Eukaryota</taxon>
        <taxon>Metazoa</taxon>
        <taxon>Chordata</taxon>
        <taxon>Craniata</taxon>
        <taxon>Vertebrata</taxon>
        <taxon>Euteleostomi</taxon>
        <taxon>Actinopterygii</taxon>
        <taxon>Neopterygii</taxon>
        <taxon>Teleostei</taxon>
        <taxon>Ostariophysi</taxon>
        <taxon>Cypriniformes</taxon>
        <taxon>Nemacheilidae</taxon>
        <taxon>Triplophysa</taxon>
    </lineage>
</organism>
<comment type="caution">
    <text evidence="9">The sequence shown here is derived from an EMBL/GenBank/DDBJ whole genome shotgun (WGS) entry which is preliminary data.</text>
</comment>
<keyword evidence="4" id="KW-0472">Membrane</keyword>
<dbReference type="PROSITE" id="PS51082">
    <property type="entry name" value="WH2"/>
    <property type="match status" value="1"/>
</dbReference>